<dbReference type="RefSeq" id="WP_380753099.1">
    <property type="nucleotide sequence ID" value="NZ_JBHULT010000010.1"/>
</dbReference>
<comment type="caution">
    <text evidence="2">The sequence shown here is derived from an EMBL/GenBank/DDBJ whole genome shotgun (WGS) entry which is preliminary data.</text>
</comment>
<feature type="region of interest" description="Disordered" evidence="1">
    <location>
        <begin position="1"/>
        <end position="24"/>
    </location>
</feature>
<feature type="compositionally biased region" description="Low complexity" evidence="1">
    <location>
        <begin position="11"/>
        <end position="24"/>
    </location>
</feature>
<dbReference type="InterPro" id="IPR025514">
    <property type="entry name" value="DUF4402"/>
</dbReference>
<dbReference type="Pfam" id="PF14352">
    <property type="entry name" value="DUF4402"/>
    <property type="match status" value="1"/>
</dbReference>
<evidence type="ECO:0000313" key="3">
    <source>
        <dbReference type="Proteomes" id="UP001597468"/>
    </source>
</evidence>
<gene>
    <name evidence="2" type="ORF">ACFSTG_12075</name>
</gene>
<protein>
    <submittedName>
        <fullName evidence="2">DUF4402 domain-containing protein</fullName>
    </submittedName>
</protein>
<keyword evidence="3" id="KW-1185">Reference proteome</keyword>
<evidence type="ECO:0000256" key="1">
    <source>
        <dbReference type="SAM" id="MobiDB-lite"/>
    </source>
</evidence>
<reference evidence="3" key="1">
    <citation type="journal article" date="2019" name="Int. J. Syst. Evol. Microbiol.">
        <title>The Global Catalogue of Microorganisms (GCM) 10K type strain sequencing project: providing services to taxonomists for standard genome sequencing and annotation.</title>
        <authorList>
            <consortium name="The Broad Institute Genomics Platform"/>
            <consortium name="The Broad Institute Genome Sequencing Center for Infectious Disease"/>
            <person name="Wu L."/>
            <person name="Ma J."/>
        </authorList>
    </citation>
    <scope>NUCLEOTIDE SEQUENCE [LARGE SCALE GENOMIC DNA]</scope>
    <source>
        <strain evidence="3">KCTC 42585</strain>
    </source>
</reference>
<organism evidence="2 3">
    <name type="scientific">Salinimicrobium flavum</name>
    <dbReference type="NCBI Taxonomy" id="1737065"/>
    <lineage>
        <taxon>Bacteria</taxon>
        <taxon>Pseudomonadati</taxon>
        <taxon>Bacteroidota</taxon>
        <taxon>Flavobacteriia</taxon>
        <taxon>Flavobacteriales</taxon>
        <taxon>Flavobacteriaceae</taxon>
        <taxon>Salinimicrobium</taxon>
    </lineage>
</organism>
<dbReference type="EMBL" id="JBHULT010000010">
    <property type="protein sequence ID" value="MFD2518637.1"/>
    <property type="molecule type" value="Genomic_DNA"/>
</dbReference>
<evidence type="ECO:0000313" key="2">
    <source>
        <dbReference type="EMBL" id="MFD2518637.1"/>
    </source>
</evidence>
<sequence length="159" mass="17031">MNAQFNQGIKAAAPPDTGPPDGTGRTLSISLYSGSLNFGTFYFENTGGTISLDPISGNSTISGDIILFKSVPTVPIFELFAQNNTNVIITSPKTFKLFGNGPFNSGDELDGTLQFDKPSYQSIDKFTPIYIYMGGTLTVDNTDNPGPYYGTINVTVAFE</sequence>
<name>A0ABW5J0K4_9FLAO</name>
<dbReference type="Proteomes" id="UP001597468">
    <property type="component" value="Unassembled WGS sequence"/>
</dbReference>
<accession>A0ABW5J0K4</accession>
<proteinExistence type="predicted"/>